<dbReference type="Proteomes" id="UP000594262">
    <property type="component" value="Unplaced"/>
</dbReference>
<evidence type="ECO:0000313" key="11">
    <source>
        <dbReference type="Proteomes" id="UP000594262"/>
    </source>
</evidence>
<dbReference type="PROSITE" id="PS50011">
    <property type="entry name" value="PROTEIN_KINASE_DOM"/>
    <property type="match status" value="1"/>
</dbReference>
<sequence length="189" mass="21879">MELCHGGDMLEAAVKKFYTMTNIVSAIKQLVLTLAAVEDSIEFEHRDLHMGNVLAGHDPNKPILEFDVCGDVYKVPSNGWVITIIDFTLSRLQSEDCVIFTDLSKEMTLFDGGRTMTRLMQAVREDNGNDWKTFNPQSNVRWILFLLRELIKRCEHTVKLKGLLTRLERYKSCYQMLPHFDEIFDMTKK</sequence>
<comment type="catalytic activity">
    <reaction evidence="7">
        <text>L-threonyl-[protein] + ATP = O-phospho-L-threonyl-[protein] + ADP + H(+)</text>
        <dbReference type="Rhea" id="RHEA:46608"/>
        <dbReference type="Rhea" id="RHEA-COMP:11060"/>
        <dbReference type="Rhea" id="RHEA-COMP:11605"/>
        <dbReference type="ChEBI" id="CHEBI:15378"/>
        <dbReference type="ChEBI" id="CHEBI:30013"/>
        <dbReference type="ChEBI" id="CHEBI:30616"/>
        <dbReference type="ChEBI" id="CHEBI:61977"/>
        <dbReference type="ChEBI" id="CHEBI:456216"/>
        <dbReference type="EC" id="2.7.11.1"/>
    </reaction>
</comment>
<evidence type="ECO:0000313" key="10">
    <source>
        <dbReference type="EnsemblMetazoa" id="CLYHEMP024014.1"/>
    </source>
</evidence>
<evidence type="ECO:0000256" key="2">
    <source>
        <dbReference type="ARBA" id="ARBA00022527"/>
    </source>
</evidence>
<evidence type="ECO:0000256" key="1">
    <source>
        <dbReference type="ARBA" id="ARBA00012513"/>
    </source>
</evidence>
<proteinExistence type="predicted"/>
<dbReference type="GO" id="GO:0035556">
    <property type="term" value="P:intracellular signal transduction"/>
    <property type="evidence" value="ECO:0007669"/>
    <property type="project" value="TreeGrafter"/>
</dbReference>
<dbReference type="InterPro" id="IPR024604">
    <property type="entry name" value="GSG2_C"/>
</dbReference>
<dbReference type="GO" id="GO:0000278">
    <property type="term" value="P:mitotic cell cycle"/>
    <property type="evidence" value="ECO:0007669"/>
    <property type="project" value="TreeGrafter"/>
</dbReference>
<organism evidence="10 11">
    <name type="scientific">Clytia hemisphaerica</name>
    <dbReference type="NCBI Taxonomy" id="252671"/>
    <lineage>
        <taxon>Eukaryota</taxon>
        <taxon>Metazoa</taxon>
        <taxon>Cnidaria</taxon>
        <taxon>Hydrozoa</taxon>
        <taxon>Hydroidolina</taxon>
        <taxon>Leptothecata</taxon>
        <taxon>Obeliida</taxon>
        <taxon>Clytiidae</taxon>
        <taxon>Clytia</taxon>
    </lineage>
</organism>
<keyword evidence="2" id="KW-0723">Serine/threonine-protein kinase</keyword>
<keyword evidence="3" id="KW-0808">Transferase</keyword>
<dbReference type="GO" id="GO:0005634">
    <property type="term" value="C:nucleus"/>
    <property type="evidence" value="ECO:0007669"/>
    <property type="project" value="TreeGrafter"/>
</dbReference>
<feature type="domain" description="Protein kinase" evidence="9">
    <location>
        <begin position="1"/>
        <end position="189"/>
    </location>
</feature>
<evidence type="ECO:0000256" key="3">
    <source>
        <dbReference type="ARBA" id="ARBA00022679"/>
    </source>
</evidence>
<dbReference type="Pfam" id="PF12330">
    <property type="entry name" value="Haspin_kinase"/>
    <property type="match status" value="1"/>
</dbReference>
<evidence type="ECO:0000256" key="5">
    <source>
        <dbReference type="ARBA" id="ARBA00022777"/>
    </source>
</evidence>
<dbReference type="EC" id="2.7.11.1" evidence="1"/>
<accession>A0A7M5XIX2</accession>
<dbReference type="OrthoDB" id="21018at2759"/>
<dbReference type="EnsemblMetazoa" id="CLYHEMT024014.1">
    <property type="protein sequence ID" value="CLYHEMP024014.1"/>
    <property type="gene ID" value="CLYHEMG024014"/>
</dbReference>
<dbReference type="GO" id="GO:0072354">
    <property type="term" value="F:histone H3T3 kinase activity"/>
    <property type="evidence" value="ECO:0007669"/>
    <property type="project" value="TreeGrafter"/>
</dbReference>
<keyword evidence="11" id="KW-1185">Reference proteome</keyword>
<comment type="catalytic activity">
    <reaction evidence="8">
        <text>L-seryl-[protein] + ATP = O-phospho-L-seryl-[protein] + ADP + H(+)</text>
        <dbReference type="Rhea" id="RHEA:17989"/>
        <dbReference type="Rhea" id="RHEA-COMP:9863"/>
        <dbReference type="Rhea" id="RHEA-COMP:11604"/>
        <dbReference type="ChEBI" id="CHEBI:15378"/>
        <dbReference type="ChEBI" id="CHEBI:29999"/>
        <dbReference type="ChEBI" id="CHEBI:30616"/>
        <dbReference type="ChEBI" id="CHEBI:83421"/>
        <dbReference type="ChEBI" id="CHEBI:456216"/>
        <dbReference type="EC" id="2.7.11.1"/>
    </reaction>
</comment>
<dbReference type="SUPFAM" id="SSF56112">
    <property type="entry name" value="Protein kinase-like (PK-like)"/>
    <property type="match status" value="1"/>
</dbReference>
<dbReference type="Gene3D" id="1.10.510.10">
    <property type="entry name" value="Transferase(Phosphotransferase) domain 1"/>
    <property type="match status" value="1"/>
</dbReference>
<evidence type="ECO:0000256" key="7">
    <source>
        <dbReference type="ARBA" id="ARBA00047899"/>
    </source>
</evidence>
<reference evidence="10" key="1">
    <citation type="submission" date="2021-01" db="UniProtKB">
        <authorList>
            <consortium name="EnsemblMetazoa"/>
        </authorList>
    </citation>
    <scope>IDENTIFICATION</scope>
</reference>
<keyword evidence="6" id="KW-0067">ATP-binding</keyword>
<dbReference type="PANTHER" id="PTHR24419">
    <property type="entry name" value="INTERLEUKIN-1 RECEPTOR-ASSOCIATED KINASE"/>
    <property type="match status" value="1"/>
</dbReference>
<name>A0A7M5XIX2_9CNID</name>
<evidence type="ECO:0000259" key="9">
    <source>
        <dbReference type="PROSITE" id="PS50011"/>
    </source>
</evidence>
<protein>
    <recommendedName>
        <fullName evidence="1">non-specific serine/threonine protein kinase</fullName>
        <ecNumber evidence="1">2.7.11.1</ecNumber>
    </recommendedName>
</protein>
<keyword evidence="4" id="KW-0547">Nucleotide-binding</keyword>
<evidence type="ECO:0000256" key="6">
    <source>
        <dbReference type="ARBA" id="ARBA00022840"/>
    </source>
</evidence>
<dbReference type="InterPro" id="IPR000719">
    <property type="entry name" value="Prot_kinase_dom"/>
</dbReference>
<evidence type="ECO:0000256" key="8">
    <source>
        <dbReference type="ARBA" id="ARBA00048679"/>
    </source>
</evidence>
<dbReference type="PANTHER" id="PTHR24419:SF18">
    <property type="entry name" value="SERINE_THREONINE-PROTEIN KINASE HASPIN"/>
    <property type="match status" value="1"/>
</dbReference>
<dbReference type="InterPro" id="IPR011009">
    <property type="entry name" value="Kinase-like_dom_sf"/>
</dbReference>
<dbReference type="GO" id="GO:0005737">
    <property type="term" value="C:cytoplasm"/>
    <property type="evidence" value="ECO:0007669"/>
    <property type="project" value="TreeGrafter"/>
</dbReference>
<evidence type="ECO:0000256" key="4">
    <source>
        <dbReference type="ARBA" id="ARBA00022741"/>
    </source>
</evidence>
<dbReference type="AlphaFoldDB" id="A0A7M5XIX2"/>
<dbReference type="SMART" id="SM01331">
    <property type="entry name" value="DUF3635"/>
    <property type="match status" value="1"/>
</dbReference>
<dbReference type="GO" id="GO:0005524">
    <property type="term" value="F:ATP binding"/>
    <property type="evidence" value="ECO:0007669"/>
    <property type="project" value="UniProtKB-KW"/>
</dbReference>
<keyword evidence="5" id="KW-0418">Kinase</keyword>